<sequence length="1066" mass="119404">MSLSNHYHILDTGRKELHTLASMISLFLLVSVFLCIYVVKNLLQEDPEPLNGRRKNGTGTKTDLERENMGLGHNRAEEFGIGKDGTESREPGTFLGSSSKEMECVPNLLSHPQHPVHPDAIVREESEKCWSGGGLKLECLEPYQRWRIFFNGLLRKGSCRHEWSEEEGELIHVKFGFIWSAFSRVFDFETDIHPRALARAIAKEKWNRRFIGNMNINVSGRQVPDVVPTGKFQEPVVPECLRLVLALSEEMCQCAALVGSKGAQLAQLIEMQKRFGYQMQAAIVNRMPNSQLAQTEGLQTLDDGLIYLTLVDEKSQTLRCVELFRKTKLAPEIENAIHNQLEELRLLGAEERLAVRSSAVWEDTEDTSAAGQLETKLGLKGFEQSVVSGSVMPDTITLSHSRKGPCQIIRKEMGTKKQQIKQAAEGGIVYEDILTLQAAQCCISEDIILRLGQVALQIQKAYGNPRDIEWAIKDTDIYLLQARPVTTLDIESEFELMHEFDSALCTNFVWMTTSNVSEMLPGAVTPLSMSTFIRAVDYALQEIMSKFGTAHHVFPCGSSFIMTCCGHLFINLLTSYKVVESHLLTEKNEFDLSIRGSVLKEATVEDAIFIHGRTSFWRKIMNSMKVFKFLLTGKRNARFLEKKLKIYQVPPANTAKLFYRNIDRELPEFYKGWITSISVSAKSTVWTNIVMHCFPKQKHMYNPEMMLDLAVLYSTCPDVLSADIPTYLEAIVELIKTQGKVNTFLEMDTQNAVSWLLSQQSGVIGQKFQKFLEKHGYRCLREAELHEKSWASEPSKIIPAIQAALQKNKPIAKKIKMSSDDSIASIKSPLSEIQKLILRLALPKARNAVATRELGKSMGIKMTDVFKRAYWKLANLMVQEGFLPDEDLLFFLTHSEIGKLLLHRSPALISRAQRRKRLLGKQMLLTFLEVNSGKPVPIDHHQSGTIGDQEAGLTLTGLTVSQGIVKGTARVVKTILEADCIQQGDILIVTNTDIGWSPYFPLLGGLVTEIGGLISHGAVVAREYGLPCIVSCVHATSLFRSGDFVILNAEKGFVQKVEATENASCG</sequence>
<proteinExistence type="inferred from homology"/>
<comment type="caution">
    <text evidence="5">The sequence shown here is derived from an EMBL/GenBank/DDBJ whole genome shotgun (WGS) entry which is preliminary data.</text>
</comment>
<dbReference type="SUPFAM" id="SSF56059">
    <property type="entry name" value="Glutathione synthetase ATP-binding domain-like"/>
    <property type="match status" value="1"/>
</dbReference>
<dbReference type="Gene3D" id="3.30.470.20">
    <property type="entry name" value="ATP-grasp fold, B domain"/>
    <property type="match status" value="1"/>
</dbReference>
<evidence type="ECO:0000313" key="5">
    <source>
        <dbReference type="EMBL" id="GCB72583.1"/>
    </source>
</evidence>
<protein>
    <recommendedName>
        <fullName evidence="7">PEP-utilising enzyme mobile domain-containing protein</fullName>
    </recommendedName>
</protein>
<evidence type="ECO:0000313" key="6">
    <source>
        <dbReference type="Proteomes" id="UP000288216"/>
    </source>
</evidence>
<dbReference type="PANTHER" id="PTHR43615">
    <property type="entry name" value="PHOSPHOENOLPYRUVATE SYNTHASE-RELATED"/>
    <property type="match status" value="1"/>
</dbReference>
<dbReference type="EMBL" id="BFAA01002137">
    <property type="protein sequence ID" value="GCB72583.1"/>
    <property type="molecule type" value="Genomic_DNA"/>
</dbReference>
<dbReference type="OMA" id="YRDAVPM"/>
<dbReference type="AlphaFoldDB" id="A0A401PHG7"/>
<evidence type="ECO:0000259" key="4">
    <source>
        <dbReference type="Pfam" id="PF01326"/>
    </source>
</evidence>
<dbReference type="Gene3D" id="3.50.30.10">
    <property type="entry name" value="Phosphohistidine domain"/>
    <property type="match status" value="1"/>
</dbReference>
<dbReference type="GO" id="GO:0005524">
    <property type="term" value="F:ATP binding"/>
    <property type="evidence" value="ECO:0007669"/>
    <property type="project" value="InterPro"/>
</dbReference>
<gene>
    <name evidence="5" type="ORF">scyTo_0006376</name>
</gene>
<dbReference type="OrthoDB" id="6123450at2759"/>
<dbReference type="Proteomes" id="UP000288216">
    <property type="component" value="Unassembled WGS sequence"/>
</dbReference>
<name>A0A401PHG7_SCYTO</name>
<dbReference type="SUPFAM" id="SSF52009">
    <property type="entry name" value="Phosphohistidine domain"/>
    <property type="match status" value="1"/>
</dbReference>
<keyword evidence="6" id="KW-1185">Reference proteome</keyword>
<dbReference type="STRING" id="75743.A0A401PHG7"/>
<organism evidence="5 6">
    <name type="scientific">Scyliorhinus torazame</name>
    <name type="common">Cloudy catshark</name>
    <name type="synonym">Catulus torazame</name>
    <dbReference type="NCBI Taxonomy" id="75743"/>
    <lineage>
        <taxon>Eukaryota</taxon>
        <taxon>Metazoa</taxon>
        <taxon>Chordata</taxon>
        <taxon>Craniata</taxon>
        <taxon>Vertebrata</taxon>
        <taxon>Chondrichthyes</taxon>
        <taxon>Elasmobranchii</taxon>
        <taxon>Galeomorphii</taxon>
        <taxon>Galeoidea</taxon>
        <taxon>Carcharhiniformes</taxon>
        <taxon>Scyliorhinidae</taxon>
        <taxon>Scyliorhinus</taxon>
    </lineage>
</organism>
<dbReference type="InterPro" id="IPR036637">
    <property type="entry name" value="Phosphohistidine_dom_sf"/>
</dbReference>
<accession>A0A401PHG7</accession>
<dbReference type="InterPro" id="IPR051549">
    <property type="entry name" value="PEP_Utilizing_Enz"/>
</dbReference>
<evidence type="ECO:0008006" key="7">
    <source>
        <dbReference type="Google" id="ProtNLM"/>
    </source>
</evidence>
<dbReference type="Pfam" id="PF00391">
    <property type="entry name" value="PEP-utilizers"/>
    <property type="match status" value="1"/>
</dbReference>
<keyword evidence="2" id="KW-0472">Membrane</keyword>
<feature type="domain" description="Pyruvate phosphate dikinase AMP/ATP-binding" evidence="4">
    <location>
        <begin position="381"/>
        <end position="494"/>
    </location>
</feature>
<keyword evidence="2" id="KW-1133">Transmembrane helix</keyword>
<dbReference type="Pfam" id="PF01326">
    <property type="entry name" value="PPDK_N"/>
    <property type="match status" value="1"/>
</dbReference>
<dbReference type="PANTHER" id="PTHR43615:SF1">
    <property type="entry name" value="PPDK_N DOMAIN-CONTAINING PROTEIN"/>
    <property type="match status" value="1"/>
</dbReference>
<evidence type="ECO:0000256" key="1">
    <source>
        <dbReference type="ARBA" id="ARBA00007837"/>
    </source>
</evidence>
<dbReference type="InterPro" id="IPR008279">
    <property type="entry name" value="PEP-util_enz_mobile_dom"/>
</dbReference>
<keyword evidence="2" id="KW-0812">Transmembrane</keyword>
<evidence type="ECO:0000259" key="3">
    <source>
        <dbReference type="Pfam" id="PF00391"/>
    </source>
</evidence>
<evidence type="ECO:0000256" key="2">
    <source>
        <dbReference type="SAM" id="Phobius"/>
    </source>
</evidence>
<reference evidence="5 6" key="1">
    <citation type="journal article" date="2018" name="Nat. Ecol. Evol.">
        <title>Shark genomes provide insights into elasmobranch evolution and the origin of vertebrates.</title>
        <authorList>
            <person name="Hara Y"/>
            <person name="Yamaguchi K"/>
            <person name="Onimaru K"/>
            <person name="Kadota M"/>
            <person name="Koyanagi M"/>
            <person name="Keeley SD"/>
            <person name="Tatsumi K"/>
            <person name="Tanaka K"/>
            <person name="Motone F"/>
            <person name="Kageyama Y"/>
            <person name="Nozu R"/>
            <person name="Adachi N"/>
            <person name="Nishimura O"/>
            <person name="Nakagawa R"/>
            <person name="Tanegashima C"/>
            <person name="Kiyatake I"/>
            <person name="Matsumoto R"/>
            <person name="Murakumo K"/>
            <person name="Nishida K"/>
            <person name="Terakita A"/>
            <person name="Kuratani S"/>
            <person name="Sato K"/>
            <person name="Hyodo S Kuraku.S."/>
        </authorList>
    </citation>
    <scope>NUCLEOTIDE SEQUENCE [LARGE SCALE GENOMIC DNA]</scope>
</reference>
<feature type="domain" description="PEP-utilising enzyme mobile" evidence="3">
    <location>
        <begin position="981"/>
        <end position="1052"/>
    </location>
</feature>
<feature type="transmembrane region" description="Helical" evidence="2">
    <location>
        <begin position="20"/>
        <end position="39"/>
    </location>
</feature>
<dbReference type="InterPro" id="IPR002192">
    <property type="entry name" value="PPDK_AMP/ATP-bd"/>
</dbReference>
<dbReference type="GO" id="GO:0016301">
    <property type="term" value="F:kinase activity"/>
    <property type="evidence" value="ECO:0007669"/>
    <property type="project" value="InterPro"/>
</dbReference>
<comment type="similarity">
    <text evidence="1">Belongs to the PEP-utilizing enzyme family.</text>
</comment>